<organism evidence="1 2">
    <name type="scientific">Violaceomyces palustris</name>
    <dbReference type="NCBI Taxonomy" id="1673888"/>
    <lineage>
        <taxon>Eukaryota</taxon>
        <taxon>Fungi</taxon>
        <taxon>Dikarya</taxon>
        <taxon>Basidiomycota</taxon>
        <taxon>Ustilaginomycotina</taxon>
        <taxon>Ustilaginomycetes</taxon>
        <taxon>Violaceomycetales</taxon>
        <taxon>Violaceomycetaceae</taxon>
        <taxon>Violaceomyces</taxon>
    </lineage>
</organism>
<keyword evidence="2" id="KW-1185">Reference proteome</keyword>
<accession>A0ACD0NT13</accession>
<reference evidence="1 2" key="1">
    <citation type="journal article" date="2018" name="Mol. Biol. Evol.">
        <title>Broad Genomic Sampling Reveals a Smut Pathogenic Ancestry of the Fungal Clade Ustilaginomycotina.</title>
        <authorList>
            <person name="Kijpornyongpan T."/>
            <person name="Mondo S.J."/>
            <person name="Barry K."/>
            <person name="Sandor L."/>
            <person name="Lee J."/>
            <person name="Lipzen A."/>
            <person name="Pangilinan J."/>
            <person name="LaButti K."/>
            <person name="Hainaut M."/>
            <person name="Henrissat B."/>
            <person name="Grigoriev I.V."/>
            <person name="Spatafora J.W."/>
            <person name="Aime M.C."/>
        </authorList>
    </citation>
    <scope>NUCLEOTIDE SEQUENCE [LARGE SCALE GENOMIC DNA]</scope>
    <source>
        <strain evidence="1 2">SA 807</strain>
    </source>
</reference>
<dbReference type="Proteomes" id="UP000245626">
    <property type="component" value="Unassembled WGS sequence"/>
</dbReference>
<name>A0ACD0NT13_9BASI</name>
<evidence type="ECO:0000313" key="2">
    <source>
        <dbReference type="Proteomes" id="UP000245626"/>
    </source>
</evidence>
<evidence type="ECO:0000313" key="1">
    <source>
        <dbReference type="EMBL" id="PWN48936.1"/>
    </source>
</evidence>
<dbReference type="EMBL" id="KZ820121">
    <property type="protein sequence ID" value="PWN48936.1"/>
    <property type="molecule type" value="Genomic_DNA"/>
</dbReference>
<sequence length="757" mass="82868">MTFSGALTLTDLNDYLGPSQACIKPVQSNQEAVEQEATQGLAEGKPAGRPTTQIAIDADGSYYESLATAAASSSRQANSSEVARERTKLEAAEISLNDCLACSGCVTSAESVLITMQSHQEMKRAIQEIKQESPMRKLLVASISPQSLASLSARYSYQASSKNKEDSTRTTIPLGVMLHRISHFLKTRFGFDHVLDTTFARHIALREHEREFFERREASTKRRRMTEGPNDEQASSSLPMLSSACPGWICYAEKTHGELLGFISRTKSPQQISGLLAKQLFPSRFASQGGGRSLDGAYHVTVMPCYDKKLEASRTDFYDEVTATKEVDCVLTTGELDKLMSEEGFDIRVALPGEQGVDEEEGVDGGGEGRRLGGDERGEAFEKDPKLRLPALLEHAGSSSGSYLFSLMTSVWRDWVSKNAAPDSPSSSWPRPKMDIRIIRSTDYTEFVLSAPSNRTEGGEEEPAEVLFRGAQCYGFRNLQNLVRKIQKQTGVRSSKGAAGRLVDEDGKKVTGSSRVGRKAAGRGGGRGMVRRGGRGGGAASATSMTTAEGEERGYDYIEVMACPGGCVNGGGQLRPPVDEEASGVGDGQVCRKGEDDIQVVSQGKEQVEEQAKSLTKRLAELESRVDPEGYSSGWATPQSGTSSLATKETTPWEEEEEEEVKGWKGTSKEWVKRVERAYWNQAFDQGSPKDSSRDEVERMTILIQTQCRTPDVQVDSLADRVVQEMLDRAGKVRSELLRTQYRAIKDDEVNGLAVQW</sequence>
<protein>
    <submittedName>
        <fullName evidence="1">Iron hydrogenase</fullName>
    </submittedName>
</protein>
<gene>
    <name evidence="1" type="ORF">IE53DRAFT_380943</name>
</gene>
<proteinExistence type="predicted"/>